<dbReference type="EMBL" id="BMAU01021321">
    <property type="protein sequence ID" value="GFY13237.1"/>
    <property type="molecule type" value="Genomic_DNA"/>
</dbReference>
<organism evidence="2 3">
    <name type="scientific">Trichonephila clavipes</name>
    <name type="common">Golden silk orbweaver</name>
    <name type="synonym">Nephila clavipes</name>
    <dbReference type="NCBI Taxonomy" id="2585209"/>
    <lineage>
        <taxon>Eukaryota</taxon>
        <taxon>Metazoa</taxon>
        <taxon>Ecdysozoa</taxon>
        <taxon>Arthropoda</taxon>
        <taxon>Chelicerata</taxon>
        <taxon>Arachnida</taxon>
        <taxon>Araneae</taxon>
        <taxon>Araneomorphae</taxon>
        <taxon>Entelegynae</taxon>
        <taxon>Araneoidea</taxon>
        <taxon>Nephilidae</taxon>
        <taxon>Trichonephila</taxon>
    </lineage>
</organism>
<proteinExistence type="predicted"/>
<dbReference type="AlphaFoldDB" id="A0A8X6VCF9"/>
<name>A0A8X6VCF9_TRICX</name>
<accession>A0A8X6VCF9</accession>
<comment type="caution">
    <text evidence="2">The sequence shown here is derived from an EMBL/GenBank/DDBJ whole genome shotgun (WGS) entry which is preliminary data.</text>
</comment>
<feature type="region of interest" description="Disordered" evidence="1">
    <location>
        <begin position="24"/>
        <end position="49"/>
    </location>
</feature>
<evidence type="ECO:0000313" key="3">
    <source>
        <dbReference type="Proteomes" id="UP000887159"/>
    </source>
</evidence>
<dbReference type="Proteomes" id="UP000887159">
    <property type="component" value="Unassembled WGS sequence"/>
</dbReference>
<evidence type="ECO:0000256" key="1">
    <source>
        <dbReference type="SAM" id="MobiDB-lite"/>
    </source>
</evidence>
<protein>
    <submittedName>
        <fullName evidence="2">Uncharacterized protein</fullName>
    </submittedName>
</protein>
<sequence length="92" mass="10231">MSRIREKGTIAKYRNACVPAEADFVDQETPVTSPDDSPAPPSVKELAGTPKVGPRCVSGWGTRIWIRISETLNFAGYCRNEVQWLCVRVPRP</sequence>
<keyword evidence="3" id="KW-1185">Reference proteome</keyword>
<reference evidence="2" key="1">
    <citation type="submission" date="2020-08" db="EMBL/GenBank/DDBJ databases">
        <title>Multicomponent nature underlies the extraordinary mechanical properties of spider dragline silk.</title>
        <authorList>
            <person name="Kono N."/>
            <person name="Nakamura H."/>
            <person name="Mori M."/>
            <person name="Yoshida Y."/>
            <person name="Ohtoshi R."/>
            <person name="Malay A.D."/>
            <person name="Moran D.A.P."/>
            <person name="Tomita M."/>
            <person name="Numata K."/>
            <person name="Arakawa K."/>
        </authorList>
    </citation>
    <scope>NUCLEOTIDE SEQUENCE</scope>
</reference>
<gene>
    <name evidence="2" type="ORF">TNCV_2335011</name>
</gene>
<evidence type="ECO:0000313" key="2">
    <source>
        <dbReference type="EMBL" id="GFY13237.1"/>
    </source>
</evidence>